<feature type="domain" description="ATP-grasp" evidence="1">
    <location>
        <begin position="83"/>
        <end position="240"/>
    </location>
</feature>
<dbReference type="Proteomes" id="UP000614047">
    <property type="component" value="Unassembled WGS sequence"/>
</dbReference>
<reference evidence="2" key="1">
    <citation type="submission" date="2020-11" db="EMBL/GenBank/DDBJ databases">
        <title>Sequencing the genomes of 1000 actinobacteria strains.</title>
        <authorList>
            <person name="Klenk H.-P."/>
        </authorList>
    </citation>
    <scope>NUCLEOTIDE SEQUENCE</scope>
    <source>
        <strain evidence="2">DSM 43175</strain>
    </source>
</reference>
<evidence type="ECO:0000259" key="1">
    <source>
        <dbReference type="Pfam" id="PF18299"/>
    </source>
</evidence>
<proteinExistence type="predicted"/>
<protein>
    <recommendedName>
        <fullName evidence="1">ATP-grasp domain-containing protein</fullName>
    </recommendedName>
</protein>
<dbReference type="InterPro" id="IPR041261">
    <property type="entry name" value="R2K_2"/>
</dbReference>
<accession>A0A931DKK3</accession>
<keyword evidence="3" id="KW-1185">Reference proteome</keyword>
<gene>
    <name evidence="2" type="ORF">IW256_003900</name>
</gene>
<dbReference type="RefSeq" id="WP_197012339.1">
    <property type="nucleotide sequence ID" value="NZ_BAABES010000010.1"/>
</dbReference>
<organism evidence="2 3">
    <name type="scientific">Actinomadura viridis</name>
    <dbReference type="NCBI Taxonomy" id="58110"/>
    <lineage>
        <taxon>Bacteria</taxon>
        <taxon>Bacillati</taxon>
        <taxon>Actinomycetota</taxon>
        <taxon>Actinomycetes</taxon>
        <taxon>Streptosporangiales</taxon>
        <taxon>Thermomonosporaceae</taxon>
        <taxon>Actinomadura</taxon>
    </lineage>
</organism>
<dbReference type="Pfam" id="PF18299">
    <property type="entry name" value="R2K_2"/>
    <property type="match status" value="1"/>
</dbReference>
<dbReference type="EMBL" id="JADOUA010000001">
    <property type="protein sequence ID" value="MBG6089787.1"/>
    <property type="molecule type" value="Genomic_DNA"/>
</dbReference>
<evidence type="ECO:0000313" key="3">
    <source>
        <dbReference type="Proteomes" id="UP000614047"/>
    </source>
</evidence>
<sequence>MNERTLVFGHRPGGSSRALITAAGDRGLAVVELTGAVVPPELRGSGAHLYSGLRHADRLAAELGVLLLEAPAGWLPALPAELVGRDIAMTTLGEAYDIRTPVFVKAPNTKDVPARVYADGSRLPGPDALDRGTPVLVSDPVRFAAEFRLYVLDGEVRTGSQYALWSREALEPLEGHGRRGEVLGFAREMLAVAGGTLPGAVVVDVGVIAEPDGGERWAVVEANGAWGSGCYAADPGRALEVVLRSSGPGTLMGERDRSFARVKPLAY</sequence>
<dbReference type="AlphaFoldDB" id="A0A931DKK3"/>
<name>A0A931DKK3_9ACTN</name>
<evidence type="ECO:0000313" key="2">
    <source>
        <dbReference type="EMBL" id="MBG6089787.1"/>
    </source>
</evidence>
<comment type="caution">
    <text evidence="2">The sequence shown here is derived from an EMBL/GenBank/DDBJ whole genome shotgun (WGS) entry which is preliminary data.</text>
</comment>